<reference evidence="2" key="1">
    <citation type="journal article" date="2022" name="Nat. Commun.">
        <title>Chromosome evolution and the genetic basis of agronomically important traits in greater yam.</title>
        <authorList>
            <person name="Bredeson J.V."/>
            <person name="Lyons J.B."/>
            <person name="Oniyinde I.O."/>
            <person name="Okereke N.R."/>
            <person name="Kolade O."/>
            <person name="Nnabue I."/>
            <person name="Nwadili C.O."/>
            <person name="Hribova E."/>
            <person name="Parker M."/>
            <person name="Nwogha J."/>
            <person name="Shu S."/>
            <person name="Carlson J."/>
            <person name="Kariba R."/>
            <person name="Muthemba S."/>
            <person name="Knop K."/>
            <person name="Barton G.J."/>
            <person name="Sherwood A.V."/>
            <person name="Lopez-Montes A."/>
            <person name="Asiedu R."/>
            <person name="Jamnadass R."/>
            <person name="Muchugi A."/>
            <person name="Goodstein D."/>
            <person name="Egesi C.N."/>
            <person name="Featherston J."/>
            <person name="Asfaw A."/>
            <person name="Simpson G.G."/>
            <person name="Dolezel J."/>
            <person name="Hendre P.S."/>
            <person name="Van Deynze A."/>
            <person name="Kumar P.L."/>
            <person name="Obidiegwu J.E."/>
            <person name="Bhattacharjee R."/>
            <person name="Rokhsar D.S."/>
        </authorList>
    </citation>
    <scope>NUCLEOTIDE SEQUENCE [LARGE SCALE GENOMIC DNA]</scope>
    <source>
        <strain evidence="2">cv. TDa95/00328</strain>
    </source>
</reference>
<evidence type="ECO:0000313" key="1">
    <source>
        <dbReference type="EMBL" id="KAH7683813.1"/>
    </source>
</evidence>
<gene>
    <name evidence="1" type="ORF">IHE45_05G207600</name>
</gene>
<accession>A0ACB7W8Q1</accession>
<sequence length="56" mass="6498">MSVMHFQELMIWCILQMLYVLHVLGDQTHVRTQGYVMASEVAPHIKEAITVTKKLK</sequence>
<evidence type="ECO:0000313" key="2">
    <source>
        <dbReference type="Proteomes" id="UP000827976"/>
    </source>
</evidence>
<organism evidence="1 2">
    <name type="scientific">Dioscorea alata</name>
    <name type="common">Purple yam</name>
    <dbReference type="NCBI Taxonomy" id="55571"/>
    <lineage>
        <taxon>Eukaryota</taxon>
        <taxon>Viridiplantae</taxon>
        <taxon>Streptophyta</taxon>
        <taxon>Embryophyta</taxon>
        <taxon>Tracheophyta</taxon>
        <taxon>Spermatophyta</taxon>
        <taxon>Magnoliopsida</taxon>
        <taxon>Liliopsida</taxon>
        <taxon>Dioscoreales</taxon>
        <taxon>Dioscoreaceae</taxon>
        <taxon>Dioscorea</taxon>
    </lineage>
</organism>
<keyword evidence="2" id="KW-1185">Reference proteome</keyword>
<name>A0ACB7W8Q1_DIOAL</name>
<dbReference type="EMBL" id="CM037015">
    <property type="protein sequence ID" value="KAH7683813.1"/>
    <property type="molecule type" value="Genomic_DNA"/>
</dbReference>
<protein>
    <submittedName>
        <fullName evidence="1">Uncharacterized protein</fullName>
    </submittedName>
</protein>
<dbReference type="Proteomes" id="UP000827976">
    <property type="component" value="Chromosome 5"/>
</dbReference>
<comment type="caution">
    <text evidence="1">The sequence shown here is derived from an EMBL/GenBank/DDBJ whole genome shotgun (WGS) entry which is preliminary data.</text>
</comment>
<proteinExistence type="predicted"/>